<proteinExistence type="inferred from homology"/>
<comment type="similarity">
    <text evidence="2">Belongs to the monovalent cation:proton antiporter 2 (CPA2) transporter (TC 2.A.37) family.</text>
</comment>
<feature type="transmembrane region" description="Helical" evidence="11">
    <location>
        <begin position="264"/>
        <end position="283"/>
    </location>
</feature>
<evidence type="ECO:0000256" key="11">
    <source>
        <dbReference type="SAM" id="Phobius"/>
    </source>
</evidence>
<evidence type="ECO:0000256" key="5">
    <source>
        <dbReference type="ARBA" id="ARBA00022692"/>
    </source>
</evidence>
<keyword evidence="6 11" id="KW-1133">Transmembrane helix</keyword>
<keyword evidence="7" id="KW-0915">Sodium</keyword>
<dbReference type="Pfam" id="PF00999">
    <property type="entry name" value="Na_H_Exchanger"/>
    <property type="match status" value="1"/>
</dbReference>
<evidence type="ECO:0000256" key="3">
    <source>
        <dbReference type="ARBA" id="ARBA00022448"/>
    </source>
</evidence>
<keyword evidence="8" id="KW-0406">Ion transport</keyword>
<organism evidence="13 14">
    <name type="scientific">Streptococcus penaeicida</name>
    <dbReference type="NCBI Taxonomy" id="1765960"/>
    <lineage>
        <taxon>Bacteria</taxon>
        <taxon>Bacillati</taxon>
        <taxon>Bacillota</taxon>
        <taxon>Bacilli</taxon>
        <taxon>Lactobacillales</taxon>
        <taxon>Streptococcaceae</taxon>
        <taxon>Streptococcus</taxon>
    </lineage>
</organism>
<evidence type="ECO:0000259" key="12">
    <source>
        <dbReference type="Pfam" id="PF00999"/>
    </source>
</evidence>
<evidence type="ECO:0000313" key="13">
    <source>
        <dbReference type="EMBL" id="PND47938.1"/>
    </source>
</evidence>
<evidence type="ECO:0000256" key="4">
    <source>
        <dbReference type="ARBA" id="ARBA00022449"/>
    </source>
</evidence>
<feature type="transmembrane region" description="Helical" evidence="11">
    <location>
        <begin position="144"/>
        <end position="165"/>
    </location>
</feature>
<dbReference type="Proteomes" id="UP000235963">
    <property type="component" value="Unassembled WGS sequence"/>
</dbReference>
<dbReference type="GO" id="GO:0006814">
    <property type="term" value="P:sodium ion transport"/>
    <property type="evidence" value="ECO:0007669"/>
    <property type="project" value="UniProtKB-KW"/>
</dbReference>
<keyword evidence="5 11" id="KW-0812">Transmembrane</keyword>
<dbReference type="PANTHER" id="PTHR43562">
    <property type="entry name" value="NAPA-TYPE SODIUM/HYDROGEN ANTIPORTER"/>
    <property type="match status" value="1"/>
</dbReference>
<dbReference type="InterPro" id="IPR006153">
    <property type="entry name" value="Cation/H_exchanger_TM"/>
</dbReference>
<evidence type="ECO:0000256" key="7">
    <source>
        <dbReference type="ARBA" id="ARBA00023053"/>
    </source>
</evidence>
<protein>
    <submittedName>
        <fullName evidence="13">Sodium:proton antiporter</fullName>
    </submittedName>
</protein>
<feature type="domain" description="Cation/H+ exchanger transmembrane" evidence="12">
    <location>
        <begin position="11"/>
        <end position="377"/>
    </location>
</feature>
<dbReference type="GO" id="GO:1902600">
    <property type="term" value="P:proton transmembrane transport"/>
    <property type="evidence" value="ECO:0007669"/>
    <property type="project" value="InterPro"/>
</dbReference>
<comment type="subcellular location">
    <subcellularLocation>
        <location evidence="1">Membrane</location>
        <topology evidence="1">Multi-pass membrane protein</topology>
    </subcellularLocation>
</comment>
<dbReference type="PANTHER" id="PTHR43562:SF3">
    <property type="entry name" value="SODIUM ION_PROTON EXCHANGER (EUROFUNG)"/>
    <property type="match status" value="1"/>
</dbReference>
<evidence type="ECO:0000256" key="10">
    <source>
        <dbReference type="ARBA" id="ARBA00023201"/>
    </source>
</evidence>
<dbReference type="AlphaFoldDB" id="A0A2N8LCP7"/>
<feature type="transmembrane region" description="Helical" evidence="11">
    <location>
        <begin position="185"/>
        <end position="205"/>
    </location>
</feature>
<gene>
    <name evidence="13" type="ORF">AT575_03370</name>
</gene>
<dbReference type="InterPro" id="IPR038770">
    <property type="entry name" value="Na+/solute_symporter_sf"/>
</dbReference>
<keyword evidence="3" id="KW-0813">Transport</keyword>
<feature type="transmembrane region" description="Helical" evidence="11">
    <location>
        <begin position="290"/>
        <end position="312"/>
    </location>
</feature>
<comment type="caution">
    <text evidence="13">The sequence shown here is derived from an EMBL/GenBank/DDBJ whole genome shotgun (WGS) entry which is preliminary data.</text>
</comment>
<evidence type="ECO:0000256" key="1">
    <source>
        <dbReference type="ARBA" id="ARBA00004141"/>
    </source>
</evidence>
<evidence type="ECO:0000256" key="8">
    <source>
        <dbReference type="ARBA" id="ARBA00023065"/>
    </source>
</evidence>
<feature type="transmembrane region" description="Helical" evidence="11">
    <location>
        <begin position="114"/>
        <end position="132"/>
    </location>
</feature>
<name>A0A2N8LCP7_9STRE</name>
<dbReference type="RefSeq" id="WP_102777162.1">
    <property type="nucleotide sequence ID" value="NZ_LOCM01000015.1"/>
</dbReference>
<feature type="transmembrane region" description="Helical" evidence="11">
    <location>
        <begin position="52"/>
        <end position="72"/>
    </location>
</feature>
<keyword evidence="14" id="KW-1185">Reference proteome</keyword>
<evidence type="ECO:0000256" key="9">
    <source>
        <dbReference type="ARBA" id="ARBA00023136"/>
    </source>
</evidence>
<keyword evidence="10" id="KW-0739">Sodium transport</keyword>
<dbReference type="EMBL" id="LOCM01000015">
    <property type="protein sequence ID" value="PND47938.1"/>
    <property type="molecule type" value="Genomic_DNA"/>
</dbReference>
<feature type="transmembrane region" description="Helical" evidence="11">
    <location>
        <begin position="217"/>
        <end position="244"/>
    </location>
</feature>
<evidence type="ECO:0000313" key="14">
    <source>
        <dbReference type="Proteomes" id="UP000235963"/>
    </source>
</evidence>
<keyword evidence="9 11" id="KW-0472">Membrane</keyword>
<evidence type="ECO:0000256" key="2">
    <source>
        <dbReference type="ARBA" id="ARBA00005551"/>
    </source>
</evidence>
<feature type="transmembrane region" description="Helical" evidence="11">
    <location>
        <begin position="24"/>
        <end position="46"/>
    </location>
</feature>
<accession>A0A2N8LCP7</accession>
<evidence type="ECO:0000256" key="6">
    <source>
        <dbReference type="ARBA" id="ARBA00022989"/>
    </source>
</evidence>
<reference evidence="13 14" key="1">
    <citation type="submission" date="2015-12" db="EMBL/GenBank/DDBJ databases">
        <title>Streptococcus penaeicida sp. nov.</title>
        <authorList>
            <person name="Gomez-Gil B."/>
            <person name="Morales-Covarrubias M."/>
        </authorList>
    </citation>
    <scope>NUCLEOTIDE SEQUENCE [LARGE SCALE GENOMIC DNA]</scope>
    <source>
        <strain evidence="13 14">CAIM 1838</strain>
    </source>
</reference>
<dbReference type="GO" id="GO:0016020">
    <property type="term" value="C:membrane"/>
    <property type="evidence" value="ECO:0007669"/>
    <property type="project" value="UniProtKB-SubCell"/>
</dbReference>
<dbReference type="GO" id="GO:0015297">
    <property type="term" value="F:antiporter activity"/>
    <property type="evidence" value="ECO:0007669"/>
    <property type="project" value="UniProtKB-KW"/>
</dbReference>
<feature type="transmembrane region" description="Helical" evidence="11">
    <location>
        <begin position="84"/>
        <end position="102"/>
    </location>
</feature>
<sequence>MQELFQITIILISSFLAIEASKKLAIPAVVGQLLVGIIIGPSLLNLVHQGHIIHFLAELGVILLMFLAGLEADLALLKKYLKPSLAVAITGVVIPVGLFYMVTKLMGYDVNTAMFYGIVFAATSVSITVEVLQEYKRVQTKVGAVILGAAVADDIIAVLLLSFFVATNKGSGSNSNLLFQMIGQLLFLLFLIALVKYIVPAIYRLTFKIDQFEKDSFLALLICFSMALLATTVGMSAVIGSFFAGLAIGQTHKGEEIMHEISELSYMFFIPIFFASIALPLKFDGLFANLGIIIFFTILAVISKLLPGYLVAKGFNFSKMDSLTVGAGMVSRGEMALIIVQIGLAEKLITSQVYSTLVIVIILSTVIAPFILKKVLQVKKAEGLFLQYL</sequence>
<feature type="transmembrane region" description="Helical" evidence="11">
    <location>
        <begin position="353"/>
        <end position="372"/>
    </location>
</feature>
<keyword evidence="4" id="KW-0050">Antiport</keyword>
<dbReference type="Gene3D" id="1.20.1530.20">
    <property type="match status" value="1"/>
</dbReference>
<dbReference type="OrthoDB" id="9793589at2"/>